<feature type="coiled-coil region" evidence="2">
    <location>
        <begin position="192"/>
        <end position="251"/>
    </location>
</feature>
<evidence type="ECO:0000256" key="1">
    <source>
        <dbReference type="ARBA" id="ARBA00023054"/>
    </source>
</evidence>
<dbReference type="PANTHER" id="PTHR31915:SF6">
    <property type="entry name" value="SKICH DOMAIN-CONTAINING PROTEIN"/>
    <property type="match status" value="1"/>
</dbReference>
<feature type="coiled-coil region" evidence="2">
    <location>
        <begin position="280"/>
        <end position="307"/>
    </location>
</feature>
<dbReference type="EMBL" id="CAJOBC010004402">
    <property type="protein sequence ID" value="CAF3826374.1"/>
    <property type="molecule type" value="Genomic_DNA"/>
</dbReference>
<comment type="caution">
    <text evidence="4">The sequence shown here is derived from an EMBL/GenBank/DDBJ whole genome shotgun (WGS) entry which is preliminary data.</text>
</comment>
<dbReference type="Proteomes" id="UP000681722">
    <property type="component" value="Unassembled WGS sequence"/>
</dbReference>
<organism evidence="4 6">
    <name type="scientific">Didymodactylos carnosus</name>
    <dbReference type="NCBI Taxonomy" id="1234261"/>
    <lineage>
        <taxon>Eukaryota</taxon>
        <taxon>Metazoa</taxon>
        <taxon>Spiralia</taxon>
        <taxon>Gnathifera</taxon>
        <taxon>Rotifera</taxon>
        <taxon>Eurotatoria</taxon>
        <taxon>Bdelloidea</taxon>
        <taxon>Philodinida</taxon>
        <taxon>Philodinidae</taxon>
        <taxon>Didymodactylos</taxon>
    </lineage>
</organism>
<feature type="domain" description="SKICH" evidence="3">
    <location>
        <begin position="28"/>
        <end position="129"/>
    </location>
</feature>
<dbReference type="AlphaFoldDB" id="A0A814L274"/>
<proteinExistence type="predicted"/>
<gene>
    <name evidence="4" type="ORF">GPM918_LOCUS16610</name>
    <name evidence="5" type="ORF">SRO942_LOCUS16610</name>
</gene>
<dbReference type="InterPro" id="IPR041611">
    <property type="entry name" value="SKICH"/>
</dbReference>
<dbReference type="InterPro" id="IPR051002">
    <property type="entry name" value="UBA_autophagy_assoc_protein"/>
</dbReference>
<feature type="coiled-coil region" evidence="2">
    <location>
        <begin position="365"/>
        <end position="528"/>
    </location>
</feature>
<accession>A0A814L274</accession>
<dbReference type="PANTHER" id="PTHR31915">
    <property type="entry name" value="SKICH DOMAIN-CONTAINING PROTEIN"/>
    <property type="match status" value="1"/>
</dbReference>
<dbReference type="OrthoDB" id="10015001at2759"/>
<keyword evidence="6" id="KW-1185">Reference proteome</keyword>
<sequence length="711" mass="82097">MNHSGVLKMSGNGNDTSNLNVSSLDDQVVFENVRDQYLKGQNICCYFYLLKDIKTSEHDNIGLFRVGCTNVKDSLAFAKPEILSESNGGISGQAIFPNDSLPKSDEEFYQFCYILSSTNRSIGSSIPFQLNCLDDDICDFSGDDEHNQGHDSTHAVNKRSGNDLVTIDLINGETNGDDSDFIVIQTKHILKEKKLKNDYKQVLSINRKLEKENDQLKMQIDQIEMKSNEIINKMNQDIIAMEKQCASLIGELKSYSQHEISLKSDYLKCRELCQIQIETNQLYASKLSKLEDIKQELETKAQKDQLVYDDTIEKLQQQTQMCIAQKTQIGDMKMTYEKRMISMQKQIDIEREKCTQLSLDNYGLVSTYEQKLIELNEKYLQVENQIKTLTVANEMLKNELKEKQRDNQQLECLCLEKDEKLIELEGRYHSKQCEKEIFQQQMEQAKSDLESIRTELEELKSNQQSHNTLKMSYSVVEKRCLKHQKQEKQYKKQVDVLKSHIREQQNEINELRDRLHEASCEYKNIYREFLQVQRHSGSLLINDKELISSAVMSDLLPKMKMADPIQIPSTQVSDLSTTCPVKDLVWDAEKKFVEQNDEQQSYILAQSQKTTTMSDETGINEEMLMNLLRERYSQDQINDDDQAQSSMYESDLDLDDVGSALLLESDIDSVPATDFSDEIKECPMCNMKFLPNLTLNNKQEHIEGHFDNIEG</sequence>
<dbReference type="EMBL" id="CAJNOQ010004402">
    <property type="protein sequence ID" value="CAF1057567.1"/>
    <property type="molecule type" value="Genomic_DNA"/>
</dbReference>
<dbReference type="Gene3D" id="2.60.40.2840">
    <property type="match status" value="1"/>
</dbReference>
<evidence type="ECO:0000259" key="3">
    <source>
        <dbReference type="Pfam" id="PF17751"/>
    </source>
</evidence>
<dbReference type="Pfam" id="PF17751">
    <property type="entry name" value="SKICH"/>
    <property type="match status" value="1"/>
</dbReference>
<evidence type="ECO:0000313" key="5">
    <source>
        <dbReference type="EMBL" id="CAF3826374.1"/>
    </source>
</evidence>
<evidence type="ECO:0000313" key="4">
    <source>
        <dbReference type="EMBL" id="CAF1057567.1"/>
    </source>
</evidence>
<reference evidence="4" key="1">
    <citation type="submission" date="2021-02" db="EMBL/GenBank/DDBJ databases">
        <authorList>
            <person name="Nowell W R."/>
        </authorList>
    </citation>
    <scope>NUCLEOTIDE SEQUENCE</scope>
</reference>
<evidence type="ECO:0000256" key="2">
    <source>
        <dbReference type="SAM" id="Coils"/>
    </source>
</evidence>
<protein>
    <recommendedName>
        <fullName evidence="3">SKICH domain-containing protein</fullName>
    </recommendedName>
</protein>
<keyword evidence="1 2" id="KW-0175">Coiled coil</keyword>
<dbReference type="Proteomes" id="UP000663829">
    <property type="component" value="Unassembled WGS sequence"/>
</dbReference>
<evidence type="ECO:0000313" key="6">
    <source>
        <dbReference type="Proteomes" id="UP000663829"/>
    </source>
</evidence>
<name>A0A814L274_9BILA</name>